<organism evidence="1 2">
    <name type="scientific">Adiantum capillus-veneris</name>
    <name type="common">Maidenhair fern</name>
    <dbReference type="NCBI Taxonomy" id="13818"/>
    <lineage>
        <taxon>Eukaryota</taxon>
        <taxon>Viridiplantae</taxon>
        <taxon>Streptophyta</taxon>
        <taxon>Embryophyta</taxon>
        <taxon>Tracheophyta</taxon>
        <taxon>Polypodiopsida</taxon>
        <taxon>Polypodiidae</taxon>
        <taxon>Polypodiales</taxon>
        <taxon>Pteridineae</taxon>
        <taxon>Pteridaceae</taxon>
        <taxon>Vittarioideae</taxon>
        <taxon>Adiantum</taxon>
    </lineage>
</organism>
<accession>A0A9D4UUN8</accession>
<keyword evidence="2" id="KW-1185">Reference proteome</keyword>
<name>A0A9D4UUN8_ADICA</name>
<dbReference type="EMBL" id="JABFUD020000011">
    <property type="protein sequence ID" value="KAI5073698.1"/>
    <property type="molecule type" value="Genomic_DNA"/>
</dbReference>
<protein>
    <submittedName>
        <fullName evidence="1">Uncharacterized protein</fullName>
    </submittedName>
</protein>
<proteinExistence type="predicted"/>
<sequence length="73" mass="8405">MCLLNGRDLCMRCWIHVFKDLVVTANNNLILQHHHCTKRSTMAAVHTFIGFLNYFMKKVAIPVLNLLMMTSKG</sequence>
<reference evidence="1" key="1">
    <citation type="submission" date="2021-01" db="EMBL/GenBank/DDBJ databases">
        <title>Adiantum capillus-veneris genome.</title>
        <authorList>
            <person name="Fang Y."/>
            <person name="Liao Q."/>
        </authorList>
    </citation>
    <scope>NUCLEOTIDE SEQUENCE</scope>
    <source>
        <strain evidence="1">H3</strain>
        <tissue evidence="1">Leaf</tissue>
    </source>
</reference>
<dbReference type="Proteomes" id="UP000886520">
    <property type="component" value="Chromosome 11"/>
</dbReference>
<evidence type="ECO:0000313" key="1">
    <source>
        <dbReference type="EMBL" id="KAI5073698.1"/>
    </source>
</evidence>
<dbReference type="AlphaFoldDB" id="A0A9D4UUN8"/>
<comment type="caution">
    <text evidence="1">The sequence shown here is derived from an EMBL/GenBank/DDBJ whole genome shotgun (WGS) entry which is preliminary data.</text>
</comment>
<evidence type="ECO:0000313" key="2">
    <source>
        <dbReference type="Proteomes" id="UP000886520"/>
    </source>
</evidence>
<gene>
    <name evidence="1" type="ORF">GOP47_0011711</name>
</gene>